<dbReference type="OMA" id="CAFMPDH"/>
<dbReference type="FunCoup" id="A0A068U1N2">
    <property type="interactions" value="218"/>
</dbReference>
<dbReference type="GO" id="GO:0080031">
    <property type="term" value="F:methyl salicylate esterase activity"/>
    <property type="evidence" value="ECO:0007669"/>
    <property type="project" value="TreeGrafter"/>
</dbReference>
<accession>A0A068U1N2</accession>
<dbReference type="GO" id="GO:0009820">
    <property type="term" value="P:alkaloid metabolic process"/>
    <property type="evidence" value="ECO:0007669"/>
    <property type="project" value="UniProtKB-KW"/>
</dbReference>
<dbReference type="EMBL" id="HG739092">
    <property type="protein sequence ID" value="CDP02455.1"/>
    <property type="molecule type" value="Genomic_DNA"/>
</dbReference>
<keyword evidence="5" id="KW-0378">Hydrolase</keyword>
<dbReference type="GO" id="GO:0080032">
    <property type="term" value="F:methyl jasmonate esterase activity"/>
    <property type="evidence" value="ECO:0007669"/>
    <property type="project" value="TreeGrafter"/>
</dbReference>
<dbReference type="GO" id="GO:0080030">
    <property type="term" value="F:methyl indole-3-acetate esterase activity"/>
    <property type="evidence" value="ECO:0007669"/>
    <property type="project" value="TreeGrafter"/>
</dbReference>
<evidence type="ECO:0000313" key="8">
    <source>
        <dbReference type="Proteomes" id="UP000295252"/>
    </source>
</evidence>
<dbReference type="InterPro" id="IPR045889">
    <property type="entry name" value="MES/HNL"/>
</dbReference>
<evidence type="ECO:0000256" key="5">
    <source>
        <dbReference type="ARBA" id="ARBA00022801"/>
    </source>
</evidence>
<evidence type="ECO:0000259" key="6">
    <source>
        <dbReference type="Pfam" id="PF12697"/>
    </source>
</evidence>
<sequence length="268" mass="29925">MEFDKKQQLQKHFVLVHGACHGAWSWYKLKPLLESAGHRVTALDLSASGINTKNLQDLRTFHDYTLPLLELMASLPQHQRVILVGHSLGGLNIALAADKYPEKVLAAVFLAAFMPDSVHAPSYPLDKYVERTSAEAWLDTEFKPYGSPEEPTGTSFFFGPQFLATKLYQLSSTEDLELAKLLARPSSFFLPDLSNAKPFSKEGYGSVERAYIICAEDKGIPQDFQRWLIENNGVSTVEEISDADHMAMLSKPQKLCQVLQQIADQHAS</sequence>
<feature type="domain" description="AB hydrolase-1" evidence="6">
    <location>
        <begin position="13"/>
        <end position="256"/>
    </location>
</feature>
<dbReference type="FunFam" id="3.40.50.1820:FF:000051">
    <property type="entry name" value="(S)-hydroxynitrile lyase"/>
    <property type="match status" value="1"/>
</dbReference>
<dbReference type="InterPro" id="IPR000073">
    <property type="entry name" value="AB_hydrolase_1"/>
</dbReference>
<evidence type="ECO:0000256" key="4">
    <source>
        <dbReference type="ARBA" id="ARBA00022589"/>
    </source>
</evidence>
<dbReference type="GO" id="GO:0009696">
    <property type="term" value="P:salicylic acid metabolic process"/>
    <property type="evidence" value="ECO:0007669"/>
    <property type="project" value="TreeGrafter"/>
</dbReference>
<dbReference type="AlphaFoldDB" id="A0A068U1N2"/>
<organism evidence="7 8">
    <name type="scientific">Coffea canephora</name>
    <name type="common">Robusta coffee</name>
    <dbReference type="NCBI Taxonomy" id="49390"/>
    <lineage>
        <taxon>Eukaryota</taxon>
        <taxon>Viridiplantae</taxon>
        <taxon>Streptophyta</taxon>
        <taxon>Embryophyta</taxon>
        <taxon>Tracheophyta</taxon>
        <taxon>Spermatophyta</taxon>
        <taxon>Magnoliopsida</taxon>
        <taxon>eudicotyledons</taxon>
        <taxon>Gunneridae</taxon>
        <taxon>Pentapetalae</taxon>
        <taxon>asterids</taxon>
        <taxon>lamiids</taxon>
        <taxon>Gentianales</taxon>
        <taxon>Rubiaceae</taxon>
        <taxon>Ixoroideae</taxon>
        <taxon>Gardenieae complex</taxon>
        <taxon>Bertiereae - Coffeeae clade</taxon>
        <taxon>Coffeeae</taxon>
        <taxon>Coffea</taxon>
    </lineage>
</organism>
<dbReference type="InParanoid" id="A0A068U1N2"/>
<reference evidence="8" key="1">
    <citation type="journal article" date="2014" name="Science">
        <title>The coffee genome provides insight into the convergent evolution of caffeine biosynthesis.</title>
        <authorList>
            <person name="Denoeud F."/>
            <person name="Carretero-Paulet L."/>
            <person name="Dereeper A."/>
            <person name="Droc G."/>
            <person name="Guyot R."/>
            <person name="Pietrella M."/>
            <person name="Zheng C."/>
            <person name="Alberti A."/>
            <person name="Anthony F."/>
            <person name="Aprea G."/>
            <person name="Aury J.M."/>
            <person name="Bento P."/>
            <person name="Bernard M."/>
            <person name="Bocs S."/>
            <person name="Campa C."/>
            <person name="Cenci A."/>
            <person name="Combes M.C."/>
            <person name="Crouzillat D."/>
            <person name="Da Silva C."/>
            <person name="Daddiego L."/>
            <person name="De Bellis F."/>
            <person name="Dussert S."/>
            <person name="Garsmeur O."/>
            <person name="Gayraud T."/>
            <person name="Guignon V."/>
            <person name="Jahn K."/>
            <person name="Jamilloux V."/>
            <person name="Joet T."/>
            <person name="Labadie K."/>
            <person name="Lan T."/>
            <person name="Leclercq J."/>
            <person name="Lepelley M."/>
            <person name="Leroy T."/>
            <person name="Li L.T."/>
            <person name="Librado P."/>
            <person name="Lopez L."/>
            <person name="Munoz A."/>
            <person name="Noel B."/>
            <person name="Pallavicini A."/>
            <person name="Perrotta G."/>
            <person name="Poncet V."/>
            <person name="Pot D."/>
            <person name="Priyono X."/>
            <person name="Rigoreau M."/>
            <person name="Rouard M."/>
            <person name="Rozas J."/>
            <person name="Tranchant-Dubreuil C."/>
            <person name="VanBuren R."/>
            <person name="Zhang Q."/>
            <person name="Andrade A.C."/>
            <person name="Argout X."/>
            <person name="Bertrand B."/>
            <person name="de Kochko A."/>
            <person name="Graziosi G."/>
            <person name="Henry R.J."/>
            <person name="Jayarama X."/>
            <person name="Ming R."/>
            <person name="Nagai C."/>
            <person name="Rounsley S."/>
            <person name="Sankoff D."/>
            <person name="Giuliano G."/>
            <person name="Albert V.A."/>
            <person name="Wincker P."/>
            <person name="Lashermes P."/>
        </authorList>
    </citation>
    <scope>NUCLEOTIDE SEQUENCE [LARGE SCALE GENOMIC DNA]</scope>
    <source>
        <strain evidence="8">cv. DH200-94</strain>
    </source>
</reference>
<dbReference type="Proteomes" id="UP000295252">
    <property type="component" value="Chromosome IX"/>
</dbReference>
<protein>
    <recommendedName>
        <fullName evidence="6">AB hydrolase-1 domain-containing protein</fullName>
    </recommendedName>
</protein>
<dbReference type="STRING" id="49390.A0A068U1N2"/>
<comment type="pathway">
    <text evidence="1">Alkaloid biosynthesis.</text>
</comment>
<dbReference type="Pfam" id="PF12697">
    <property type="entry name" value="Abhydrolase_6"/>
    <property type="match status" value="1"/>
</dbReference>
<dbReference type="SUPFAM" id="SSF53474">
    <property type="entry name" value="alpha/beta-Hydrolases"/>
    <property type="match status" value="1"/>
</dbReference>
<name>A0A068U1N2_COFCA</name>
<dbReference type="PhylomeDB" id="A0A068U1N2"/>
<keyword evidence="8" id="KW-1185">Reference proteome</keyword>
<dbReference type="Gene3D" id="3.40.50.1820">
    <property type="entry name" value="alpha/beta hydrolase"/>
    <property type="match status" value="1"/>
</dbReference>
<evidence type="ECO:0000256" key="1">
    <source>
        <dbReference type="ARBA" id="ARBA00004913"/>
    </source>
</evidence>
<dbReference type="Gramene" id="CDP02455">
    <property type="protein sequence ID" value="CDP02455"/>
    <property type="gene ID" value="GSCOC_T00039837001"/>
</dbReference>
<comment type="similarity">
    <text evidence="2">Belongs to the AB hydrolase superfamily.</text>
</comment>
<dbReference type="GO" id="GO:0009694">
    <property type="term" value="P:jasmonic acid metabolic process"/>
    <property type="evidence" value="ECO:0007669"/>
    <property type="project" value="TreeGrafter"/>
</dbReference>
<dbReference type="PANTHER" id="PTHR10992:SF1083">
    <property type="entry name" value="METHYLESTERASE 1"/>
    <property type="match status" value="1"/>
</dbReference>
<dbReference type="OrthoDB" id="408373at2759"/>
<evidence type="ECO:0000256" key="2">
    <source>
        <dbReference type="ARBA" id="ARBA00008645"/>
    </source>
</evidence>
<evidence type="ECO:0000256" key="3">
    <source>
        <dbReference type="ARBA" id="ARBA00022487"/>
    </source>
</evidence>
<dbReference type="PANTHER" id="PTHR10992">
    <property type="entry name" value="METHYLESTERASE FAMILY MEMBER"/>
    <property type="match status" value="1"/>
</dbReference>
<gene>
    <name evidence="7" type="ORF">GSCOC_T00039837001</name>
</gene>
<keyword evidence="4" id="KW-0017">Alkaloid metabolism</keyword>
<keyword evidence="3" id="KW-0719">Serine esterase</keyword>
<proteinExistence type="inferred from homology"/>
<evidence type="ECO:0000313" key="7">
    <source>
        <dbReference type="EMBL" id="CDP02455.1"/>
    </source>
</evidence>
<dbReference type="InterPro" id="IPR029058">
    <property type="entry name" value="AB_hydrolase_fold"/>
</dbReference>